<evidence type="ECO:0000313" key="9">
    <source>
        <dbReference type="EMBL" id="PRD49380.1"/>
    </source>
</evidence>
<comment type="subcellular location">
    <subcellularLocation>
        <location evidence="1">Cytoplasm</location>
    </subcellularLocation>
</comment>
<evidence type="ECO:0000256" key="4">
    <source>
        <dbReference type="ARBA" id="ARBA00022803"/>
    </source>
</evidence>
<protein>
    <recommendedName>
        <fullName evidence="8">HTH luxR-type domain-containing protein</fullName>
    </recommendedName>
</protein>
<evidence type="ECO:0000313" key="10">
    <source>
        <dbReference type="Proteomes" id="UP000239711"/>
    </source>
</evidence>
<dbReference type="SUPFAM" id="SSF48452">
    <property type="entry name" value="TPR-like"/>
    <property type="match status" value="1"/>
</dbReference>
<dbReference type="Gene3D" id="1.10.10.10">
    <property type="entry name" value="Winged helix-like DNA-binding domain superfamily/Winged helix DNA-binding domain"/>
    <property type="match status" value="1"/>
</dbReference>
<keyword evidence="3" id="KW-0677">Repeat</keyword>
<reference evidence="9 10" key="1">
    <citation type="submission" date="2018-02" db="EMBL/GenBank/DDBJ databases">
        <title>The draft genome of Sphingobacterium sp. 5JN-11.</title>
        <authorList>
            <person name="Liu L."/>
            <person name="Li L."/>
            <person name="Liang L."/>
            <person name="Zhang X."/>
            <person name="Wang T."/>
        </authorList>
    </citation>
    <scope>NUCLEOTIDE SEQUENCE [LARGE SCALE GENOMIC DNA]</scope>
    <source>
        <strain evidence="9 10">5JN-11</strain>
    </source>
</reference>
<dbReference type="SMART" id="SM00028">
    <property type="entry name" value="TPR"/>
    <property type="match status" value="4"/>
</dbReference>
<gene>
    <name evidence="9" type="ORF">C5745_01815</name>
</gene>
<dbReference type="GO" id="GO:0003677">
    <property type="term" value="F:DNA binding"/>
    <property type="evidence" value="ECO:0007669"/>
    <property type="project" value="InterPro"/>
</dbReference>
<dbReference type="Pfam" id="PF00196">
    <property type="entry name" value="GerE"/>
    <property type="match status" value="1"/>
</dbReference>
<dbReference type="SUPFAM" id="SSF46894">
    <property type="entry name" value="C-terminal effector domain of the bipartite response regulators"/>
    <property type="match status" value="1"/>
</dbReference>
<dbReference type="InterPro" id="IPR011990">
    <property type="entry name" value="TPR-like_helical_dom_sf"/>
</dbReference>
<feature type="repeat" description="TPR" evidence="6">
    <location>
        <begin position="239"/>
        <end position="272"/>
    </location>
</feature>
<dbReference type="Proteomes" id="UP000239711">
    <property type="component" value="Unassembled WGS sequence"/>
</dbReference>
<keyword evidence="7" id="KW-1133">Transmembrane helix</keyword>
<dbReference type="Gene3D" id="1.25.40.10">
    <property type="entry name" value="Tetratricopeptide repeat domain"/>
    <property type="match status" value="2"/>
</dbReference>
<organism evidence="9 10">
    <name type="scientific">Sphingobacterium haloxyli</name>
    <dbReference type="NCBI Taxonomy" id="2100533"/>
    <lineage>
        <taxon>Bacteria</taxon>
        <taxon>Pseudomonadati</taxon>
        <taxon>Bacteroidota</taxon>
        <taxon>Sphingobacteriia</taxon>
        <taxon>Sphingobacteriales</taxon>
        <taxon>Sphingobacteriaceae</taxon>
        <taxon>Sphingobacterium</taxon>
    </lineage>
</organism>
<dbReference type="SMART" id="SM00421">
    <property type="entry name" value="HTH_LUXR"/>
    <property type="match status" value="1"/>
</dbReference>
<dbReference type="GO" id="GO:0005737">
    <property type="term" value="C:cytoplasm"/>
    <property type="evidence" value="ECO:0007669"/>
    <property type="project" value="UniProtKB-SubCell"/>
</dbReference>
<evidence type="ECO:0000256" key="2">
    <source>
        <dbReference type="ARBA" id="ARBA00022490"/>
    </source>
</evidence>
<accession>A0A2S9J9D6</accession>
<evidence type="ECO:0000256" key="7">
    <source>
        <dbReference type="SAM" id="Phobius"/>
    </source>
</evidence>
<dbReference type="InterPro" id="IPR016032">
    <property type="entry name" value="Sig_transdc_resp-reg_C-effctor"/>
</dbReference>
<dbReference type="InterPro" id="IPR051476">
    <property type="entry name" value="Bac_ResReg_Asp_Phosphatase"/>
</dbReference>
<dbReference type="InterPro" id="IPR036388">
    <property type="entry name" value="WH-like_DNA-bd_sf"/>
</dbReference>
<feature type="transmembrane region" description="Helical" evidence="7">
    <location>
        <begin position="21"/>
        <end position="40"/>
    </location>
</feature>
<keyword evidence="2" id="KW-0963">Cytoplasm</keyword>
<dbReference type="EMBL" id="PVBQ01000001">
    <property type="protein sequence ID" value="PRD49380.1"/>
    <property type="molecule type" value="Genomic_DNA"/>
</dbReference>
<proteinExistence type="inferred from homology"/>
<dbReference type="PANTHER" id="PTHR46630">
    <property type="entry name" value="TETRATRICOPEPTIDE REPEAT PROTEIN 29"/>
    <property type="match status" value="1"/>
</dbReference>
<dbReference type="GO" id="GO:0006355">
    <property type="term" value="P:regulation of DNA-templated transcription"/>
    <property type="evidence" value="ECO:0007669"/>
    <property type="project" value="InterPro"/>
</dbReference>
<keyword evidence="4 6" id="KW-0802">TPR repeat</keyword>
<feature type="domain" description="HTH luxR-type" evidence="8">
    <location>
        <begin position="511"/>
        <end position="568"/>
    </location>
</feature>
<dbReference type="InterPro" id="IPR019734">
    <property type="entry name" value="TPR_rpt"/>
</dbReference>
<keyword evidence="7" id="KW-0472">Membrane</keyword>
<evidence type="ECO:0000256" key="3">
    <source>
        <dbReference type="ARBA" id="ARBA00022737"/>
    </source>
</evidence>
<evidence type="ECO:0000256" key="5">
    <source>
        <dbReference type="ARBA" id="ARBA00038253"/>
    </source>
</evidence>
<dbReference type="OrthoDB" id="693260at2"/>
<evidence type="ECO:0000259" key="8">
    <source>
        <dbReference type="SMART" id="SM00421"/>
    </source>
</evidence>
<name>A0A2S9J9D6_9SPHI</name>
<comment type="caution">
    <text evidence="9">The sequence shown here is derived from an EMBL/GenBank/DDBJ whole genome shotgun (WGS) entry which is preliminary data.</text>
</comment>
<evidence type="ECO:0000256" key="6">
    <source>
        <dbReference type="PROSITE-ProRule" id="PRU00339"/>
    </source>
</evidence>
<dbReference type="InterPro" id="IPR000792">
    <property type="entry name" value="Tscrpt_reg_LuxR_C"/>
</dbReference>
<feature type="transmembrane region" description="Helical" evidence="7">
    <location>
        <begin position="384"/>
        <end position="404"/>
    </location>
</feature>
<sequence>MQCILFRFVSVEQYQTMRTPIYFFGLILFIGFKAACTSQIETPSLLQEARYLAESHPDSAMRLIDAIVDPEGSLNKKQYMQYLVTRVQVRHKNYRDITEDTLIFDAARYFRQHNKDLKQTALALFYSGSVRRQQKQYEPAMVYYKEAEHYAKKAKDNSLRGLVEYNIGDLLAEQGLHYKALDRYRTAARYYQDELDKLAYSYSAMGRMFLFEEDNDSAFYYFHRGLDIAREKGSKVLQSQLAQSLGVAYGEVKRYNEAERYHREAMQLTSDSTELPRNYLNLAKLYSKMPQADSASVYAEKLKEGLDRLKDNYFQASACNFLAGWEKAQGNYDSAFAHQDKRMKVLAQIMEDRGNQSVYEVEQKYNYERIQAQHYRAQSVKQRWIIVLLGIVIIGGVLFLWFWIRQKNKQIAVQQSMDTLTEMNRDLENTVLKKRLALRRALLWRFDIAKKVLKLNEGVRMNPKNTLEKSIIAQFNNIVYGETTIDEHWEALLQTFKNSRPGYAEKIRENYTDLTETEFRICILTYADFSVKEIAVVLQQSPNTIQTRRTTLRKKLGLHSGGDIAEHIDNILR</sequence>
<comment type="similarity">
    <text evidence="5">Belongs to the Rap family.</text>
</comment>
<keyword evidence="10" id="KW-1185">Reference proteome</keyword>
<dbReference type="AlphaFoldDB" id="A0A2S9J9D6"/>
<evidence type="ECO:0000256" key="1">
    <source>
        <dbReference type="ARBA" id="ARBA00004496"/>
    </source>
</evidence>
<dbReference type="PANTHER" id="PTHR46630:SF1">
    <property type="entry name" value="TETRATRICOPEPTIDE REPEAT PROTEIN 29"/>
    <property type="match status" value="1"/>
</dbReference>
<dbReference type="PROSITE" id="PS50005">
    <property type="entry name" value="TPR"/>
    <property type="match status" value="1"/>
</dbReference>
<keyword evidence="7" id="KW-0812">Transmembrane</keyword>